<dbReference type="Proteomes" id="UP001163321">
    <property type="component" value="Chromosome 3"/>
</dbReference>
<gene>
    <name evidence="1" type="ORF">PsorP6_007922</name>
</gene>
<sequence length="141" mass="15654">MTSSVDLPAPFLSLEADFVENKMAINNAINAILRGGTNAVAEASQLAQAHVVEAQRSMKLMTVEVRGRQPNLRKAMQTKINLYREELNGLIRDLERAQLLAREGKATVNATSQVNRSENVVWCCRVHCSSFLHDSRRSMSG</sequence>
<protein>
    <submittedName>
        <fullName evidence="1">Uncharacterized protein</fullName>
    </submittedName>
</protein>
<accession>A0ACC0W9R3</accession>
<dbReference type="EMBL" id="CM047582">
    <property type="protein sequence ID" value="KAI9914833.1"/>
    <property type="molecule type" value="Genomic_DNA"/>
</dbReference>
<organism evidence="1 2">
    <name type="scientific">Peronosclerospora sorghi</name>
    <dbReference type="NCBI Taxonomy" id="230839"/>
    <lineage>
        <taxon>Eukaryota</taxon>
        <taxon>Sar</taxon>
        <taxon>Stramenopiles</taxon>
        <taxon>Oomycota</taxon>
        <taxon>Peronosporomycetes</taxon>
        <taxon>Peronosporales</taxon>
        <taxon>Peronosporaceae</taxon>
        <taxon>Peronosclerospora</taxon>
    </lineage>
</organism>
<reference evidence="1 2" key="1">
    <citation type="journal article" date="2022" name="bioRxiv">
        <title>The genome of the oomycete Peronosclerospora sorghi, a cosmopolitan pathogen of maize and sorghum, is inflated with dispersed pseudogenes.</title>
        <authorList>
            <person name="Fletcher K."/>
            <person name="Martin F."/>
            <person name="Isakeit T."/>
            <person name="Cavanaugh K."/>
            <person name="Magill C."/>
            <person name="Michelmore R."/>
        </authorList>
    </citation>
    <scope>NUCLEOTIDE SEQUENCE [LARGE SCALE GENOMIC DNA]</scope>
    <source>
        <strain evidence="1">P6</strain>
    </source>
</reference>
<keyword evidence="2" id="KW-1185">Reference proteome</keyword>
<evidence type="ECO:0000313" key="1">
    <source>
        <dbReference type="EMBL" id="KAI9914833.1"/>
    </source>
</evidence>
<comment type="caution">
    <text evidence="1">The sequence shown here is derived from an EMBL/GenBank/DDBJ whole genome shotgun (WGS) entry which is preliminary data.</text>
</comment>
<name>A0ACC0W9R3_9STRA</name>
<evidence type="ECO:0000313" key="2">
    <source>
        <dbReference type="Proteomes" id="UP001163321"/>
    </source>
</evidence>
<proteinExistence type="predicted"/>